<evidence type="ECO:0000313" key="2">
    <source>
        <dbReference type="Proteomes" id="UP000789570"/>
    </source>
</evidence>
<accession>A0A9N9E249</accession>
<keyword evidence="2" id="KW-1185">Reference proteome</keyword>
<reference evidence="1" key="1">
    <citation type="submission" date="2021-06" db="EMBL/GenBank/DDBJ databases">
        <authorList>
            <person name="Kallberg Y."/>
            <person name="Tangrot J."/>
            <person name="Rosling A."/>
        </authorList>
    </citation>
    <scope>NUCLEOTIDE SEQUENCE</scope>
    <source>
        <strain evidence="1">UK204</strain>
    </source>
</reference>
<gene>
    <name evidence="1" type="ORF">FCALED_LOCUS11361</name>
</gene>
<name>A0A9N9E249_9GLOM</name>
<proteinExistence type="predicted"/>
<feature type="non-terminal residue" evidence="1">
    <location>
        <position position="1"/>
    </location>
</feature>
<organism evidence="1 2">
    <name type="scientific">Funneliformis caledonium</name>
    <dbReference type="NCBI Taxonomy" id="1117310"/>
    <lineage>
        <taxon>Eukaryota</taxon>
        <taxon>Fungi</taxon>
        <taxon>Fungi incertae sedis</taxon>
        <taxon>Mucoromycota</taxon>
        <taxon>Glomeromycotina</taxon>
        <taxon>Glomeromycetes</taxon>
        <taxon>Glomerales</taxon>
        <taxon>Glomeraceae</taxon>
        <taxon>Funneliformis</taxon>
    </lineage>
</organism>
<dbReference type="OrthoDB" id="2414197at2759"/>
<comment type="caution">
    <text evidence="1">The sequence shown here is derived from an EMBL/GenBank/DDBJ whole genome shotgun (WGS) entry which is preliminary data.</text>
</comment>
<dbReference type="Proteomes" id="UP000789570">
    <property type="component" value="Unassembled WGS sequence"/>
</dbReference>
<evidence type="ECO:0000313" key="1">
    <source>
        <dbReference type="EMBL" id="CAG8657107.1"/>
    </source>
</evidence>
<dbReference type="EMBL" id="CAJVPQ010004720">
    <property type="protein sequence ID" value="CAG8657107.1"/>
    <property type="molecule type" value="Genomic_DNA"/>
</dbReference>
<dbReference type="AlphaFoldDB" id="A0A9N9E249"/>
<protein>
    <submittedName>
        <fullName evidence="1">13249_t:CDS:1</fullName>
    </submittedName>
</protein>
<sequence>RHAYNNWMGKAIKEYTPLGKIKRLSYSLVANWIKEAWDKIDLIMIQRSSIVKFQQK</sequence>